<name>K0STR5_THAOC</name>
<protein>
    <submittedName>
        <fullName evidence="2">Uncharacterized protein</fullName>
    </submittedName>
</protein>
<comment type="caution">
    <text evidence="2">The sequence shown here is derived from an EMBL/GenBank/DDBJ whole genome shotgun (WGS) entry which is preliminary data.</text>
</comment>
<feature type="region of interest" description="Disordered" evidence="1">
    <location>
        <begin position="24"/>
        <end position="49"/>
    </location>
</feature>
<accession>K0STR5</accession>
<evidence type="ECO:0000313" key="3">
    <source>
        <dbReference type="Proteomes" id="UP000266841"/>
    </source>
</evidence>
<feature type="compositionally biased region" description="Polar residues" evidence="1">
    <location>
        <begin position="548"/>
        <end position="567"/>
    </location>
</feature>
<reference evidence="2 3" key="1">
    <citation type="journal article" date="2012" name="Genome Biol.">
        <title>Genome and low-iron response of an oceanic diatom adapted to chronic iron limitation.</title>
        <authorList>
            <person name="Lommer M."/>
            <person name="Specht M."/>
            <person name="Roy A.S."/>
            <person name="Kraemer L."/>
            <person name="Andreson R."/>
            <person name="Gutowska M.A."/>
            <person name="Wolf J."/>
            <person name="Bergner S.V."/>
            <person name="Schilhabel M.B."/>
            <person name="Klostermeier U.C."/>
            <person name="Beiko R.G."/>
            <person name="Rosenstiel P."/>
            <person name="Hippler M."/>
            <person name="Laroche J."/>
        </authorList>
    </citation>
    <scope>NUCLEOTIDE SEQUENCE [LARGE SCALE GENOMIC DNA]</scope>
    <source>
        <strain evidence="2 3">CCMP1005</strain>
    </source>
</reference>
<proteinExistence type="predicted"/>
<evidence type="ECO:0000256" key="1">
    <source>
        <dbReference type="SAM" id="MobiDB-lite"/>
    </source>
</evidence>
<dbReference type="SUPFAM" id="SSF52047">
    <property type="entry name" value="RNI-like"/>
    <property type="match status" value="1"/>
</dbReference>
<gene>
    <name evidence="2" type="ORF">THAOC_10439</name>
</gene>
<dbReference type="Gene3D" id="3.80.10.10">
    <property type="entry name" value="Ribonuclease Inhibitor"/>
    <property type="match status" value="1"/>
</dbReference>
<feature type="compositionally biased region" description="Polar residues" evidence="1">
    <location>
        <begin position="333"/>
        <end position="359"/>
    </location>
</feature>
<feature type="region of interest" description="Disordered" evidence="1">
    <location>
        <begin position="313"/>
        <end position="378"/>
    </location>
</feature>
<feature type="region of interest" description="Disordered" evidence="1">
    <location>
        <begin position="546"/>
        <end position="567"/>
    </location>
</feature>
<feature type="non-terminal residue" evidence="2">
    <location>
        <position position="1"/>
    </location>
</feature>
<sequence length="567" mass="61628">RQQAAEAAWPTVGRPLLRQSVKEVSPFISTPGPTPSPPHRKKYGTKRGGTLTEKNDLVLELVLTLQTCGGGLRLGRVKMIKSRAGTAACIGRAGLLHSVECVSVRGLGFLRSIGRNKLFLFLSAAAVGGSRTESSPSCWRTLHHKSTPTPTEFDPVYVERRDDFEIASDGTQCRALVHLNEDSVLLLPRGISFQLTCFTLLVTGRNPFGGTLGDDGDPAGPAQGRAVLACPGPVGPLALCWGPFHLSGQRSVYEVGATQRNGSITCFSRQEGWTYFCPKRKKSKAPKPFKPPSHLSHPRIHIQSVHILCPTSHVRPLPKAPKPRGHQAIAATKPSTSSPAQSSHPRPLASTATKLSTAQAEIRTHKSGHKEKPVGRTEDRLASETWEMLECSIGVPETNFLFNAFHEMKSLKELSISYEYGNVQGLNIFDDVVMAGYIPSLSSCTGMQKLKLEGLRMSTYSCTALSAIFPQMDALLELDLGINLIGDDNNNKIGLARGLSLLRFEKLSLMGNTLSLGGPHVIAASLANPDCRLEELDLYETNMETREWQPSNKPGEQSQTYSHIIGT</sequence>
<dbReference type="InterPro" id="IPR032675">
    <property type="entry name" value="LRR_dom_sf"/>
</dbReference>
<keyword evidence="3" id="KW-1185">Reference proteome</keyword>
<dbReference type="OrthoDB" id="42132at2759"/>
<evidence type="ECO:0000313" key="2">
    <source>
        <dbReference type="EMBL" id="EJK68384.1"/>
    </source>
</evidence>
<dbReference type="Proteomes" id="UP000266841">
    <property type="component" value="Unassembled WGS sequence"/>
</dbReference>
<organism evidence="2 3">
    <name type="scientific">Thalassiosira oceanica</name>
    <name type="common">Marine diatom</name>
    <dbReference type="NCBI Taxonomy" id="159749"/>
    <lineage>
        <taxon>Eukaryota</taxon>
        <taxon>Sar</taxon>
        <taxon>Stramenopiles</taxon>
        <taxon>Ochrophyta</taxon>
        <taxon>Bacillariophyta</taxon>
        <taxon>Coscinodiscophyceae</taxon>
        <taxon>Thalassiosirophycidae</taxon>
        <taxon>Thalassiosirales</taxon>
        <taxon>Thalassiosiraceae</taxon>
        <taxon>Thalassiosira</taxon>
    </lineage>
</organism>
<dbReference type="AlphaFoldDB" id="K0STR5"/>
<dbReference type="EMBL" id="AGNL01011442">
    <property type="protein sequence ID" value="EJK68384.1"/>
    <property type="molecule type" value="Genomic_DNA"/>
</dbReference>